<gene>
    <name evidence="7" type="primary">LOC132539820</name>
</gene>
<keyword evidence="3" id="KW-1133">Transmembrane helix</keyword>
<dbReference type="GeneID" id="132539820"/>
<dbReference type="PRINTS" id="PR00491">
    <property type="entry name" value="VASOACTVEIPR"/>
</dbReference>
<keyword evidence="2" id="KW-1015">Disulfide bond</keyword>
<evidence type="ECO:0000313" key="6">
    <source>
        <dbReference type="Proteomes" id="UP001652624"/>
    </source>
</evidence>
<organism evidence="6 7">
    <name type="scientific">Erinaceus europaeus</name>
    <name type="common">Western European hedgehog</name>
    <dbReference type="NCBI Taxonomy" id="9365"/>
    <lineage>
        <taxon>Eukaryota</taxon>
        <taxon>Metazoa</taxon>
        <taxon>Chordata</taxon>
        <taxon>Craniata</taxon>
        <taxon>Vertebrata</taxon>
        <taxon>Euteleostomi</taxon>
        <taxon>Mammalia</taxon>
        <taxon>Eutheria</taxon>
        <taxon>Laurasiatheria</taxon>
        <taxon>Eulipotyphla</taxon>
        <taxon>Erinaceidae</taxon>
        <taxon>Erinaceinae</taxon>
        <taxon>Erinaceus</taxon>
    </lineage>
</organism>
<dbReference type="InterPro" id="IPR050332">
    <property type="entry name" value="GPCR_2"/>
</dbReference>
<feature type="transmembrane region" description="Helical" evidence="3">
    <location>
        <begin position="131"/>
        <end position="153"/>
    </location>
</feature>
<dbReference type="PRINTS" id="PR01155">
    <property type="entry name" value="VIP2RECEPTOR"/>
</dbReference>
<feature type="chain" id="PRO_5046298787" evidence="4">
    <location>
        <begin position="24"/>
        <end position="154"/>
    </location>
</feature>
<name>A0ABM3XSC8_ERIEU</name>
<evidence type="ECO:0000256" key="3">
    <source>
        <dbReference type="SAM" id="Phobius"/>
    </source>
</evidence>
<dbReference type="PROSITE" id="PS00649">
    <property type="entry name" value="G_PROTEIN_RECEP_F2_1"/>
    <property type="match status" value="1"/>
</dbReference>
<reference evidence="7" key="1">
    <citation type="submission" date="2025-08" db="UniProtKB">
        <authorList>
            <consortium name="RefSeq"/>
        </authorList>
    </citation>
    <scope>IDENTIFICATION</scope>
</reference>
<evidence type="ECO:0000313" key="7">
    <source>
        <dbReference type="RefSeq" id="XP_060051733.1"/>
    </source>
</evidence>
<dbReference type="SUPFAM" id="SSF111418">
    <property type="entry name" value="Hormone receptor domain"/>
    <property type="match status" value="1"/>
</dbReference>
<dbReference type="InterPro" id="IPR001571">
    <property type="entry name" value="GPCR_2_VIP_rcpt"/>
</dbReference>
<dbReference type="InterPro" id="IPR036445">
    <property type="entry name" value="GPCR_2_extracell_dom_sf"/>
</dbReference>
<dbReference type="Pfam" id="PF02793">
    <property type="entry name" value="HRM"/>
    <property type="match status" value="1"/>
</dbReference>
<dbReference type="SMART" id="SM00008">
    <property type="entry name" value="HormR"/>
    <property type="match status" value="1"/>
</dbReference>
<dbReference type="Gene3D" id="4.10.1240.10">
    <property type="entry name" value="GPCR, family 2, extracellular hormone receptor domain"/>
    <property type="match status" value="1"/>
</dbReference>
<accession>A0ABM3XSC8</accession>
<dbReference type="InterPro" id="IPR001879">
    <property type="entry name" value="GPCR_2_extracellular_dom"/>
</dbReference>
<feature type="signal peptide" evidence="4">
    <location>
        <begin position="1"/>
        <end position="23"/>
    </location>
</feature>
<sequence length="154" mass="17260">MRAPLLPPALLTCCGWLLGPVSSIHPECRFRLEIQEEETKCEALLGAQPEHKACSGLWDNITCWQPADIGETVTVPCPRVFSNLYNKPGNISKNCTRDGWSEMFPDFMDACGYREPEDESKMQFYVLVKTVYTLGYSVSLISLTTGSIILCAFR</sequence>
<dbReference type="RefSeq" id="XP_060051733.1">
    <property type="nucleotide sequence ID" value="XM_060195750.1"/>
</dbReference>
<evidence type="ECO:0000259" key="5">
    <source>
        <dbReference type="PROSITE" id="PS50227"/>
    </source>
</evidence>
<dbReference type="PROSITE" id="PS50227">
    <property type="entry name" value="G_PROTEIN_RECEP_F2_3"/>
    <property type="match status" value="1"/>
</dbReference>
<dbReference type="PANTHER" id="PTHR45620">
    <property type="entry name" value="PDF RECEPTOR-LIKE PROTEIN-RELATED"/>
    <property type="match status" value="1"/>
</dbReference>
<dbReference type="InterPro" id="IPR002284">
    <property type="entry name" value="GPCR_2_VIP_rcpt_2"/>
</dbReference>
<evidence type="ECO:0000256" key="2">
    <source>
        <dbReference type="ARBA" id="ARBA00023157"/>
    </source>
</evidence>
<proteinExistence type="predicted"/>
<keyword evidence="1 4" id="KW-0732">Signal</keyword>
<keyword evidence="3" id="KW-0472">Membrane</keyword>
<dbReference type="InterPro" id="IPR017983">
    <property type="entry name" value="GPCR_2_secretin-like_CS"/>
</dbReference>
<keyword evidence="3" id="KW-0812">Transmembrane</keyword>
<dbReference type="PANTHER" id="PTHR45620:SF22">
    <property type="entry name" value="VASOACTIVE INTESTINAL POLYPEPTIDE RECEPTOR 2"/>
    <property type="match status" value="1"/>
</dbReference>
<dbReference type="Proteomes" id="UP001652624">
    <property type="component" value="Chromosome 8"/>
</dbReference>
<keyword evidence="6" id="KW-1185">Reference proteome</keyword>
<evidence type="ECO:0000256" key="1">
    <source>
        <dbReference type="ARBA" id="ARBA00022729"/>
    </source>
</evidence>
<evidence type="ECO:0000256" key="4">
    <source>
        <dbReference type="SAM" id="SignalP"/>
    </source>
</evidence>
<protein>
    <submittedName>
        <fullName evidence="7">Vasoactive intestinal polypeptide receptor 2-like</fullName>
    </submittedName>
</protein>
<feature type="domain" description="G-protein coupled receptors family 2 profile 1" evidence="5">
    <location>
        <begin position="40"/>
        <end position="115"/>
    </location>
</feature>